<name>A0A154WEM9_9PROT</name>
<dbReference type="AlphaFoldDB" id="A0A154WEM9"/>
<feature type="transmembrane region" description="Helical" evidence="1">
    <location>
        <begin position="130"/>
        <end position="151"/>
    </location>
</feature>
<feature type="transmembrane region" description="Helical" evidence="1">
    <location>
        <begin position="224"/>
        <end position="243"/>
    </location>
</feature>
<evidence type="ECO:0008006" key="4">
    <source>
        <dbReference type="Google" id="ProtNLM"/>
    </source>
</evidence>
<gene>
    <name evidence="2" type="ORF">AUP43_05745</name>
</gene>
<feature type="transmembrane region" description="Helical" evidence="1">
    <location>
        <begin position="66"/>
        <end position="85"/>
    </location>
</feature>
<dbReference type="STRING" id="580166.AUP43_05745"/>
<keyword evidence="1" id="KW-1133">Transmembrane helix</keyword>
<accession>A0A154WEM9</accession>
<evidence type="ECO:0000313" key="2">
    <source>
        <dbReference type="EMBL" id="KZD11977.1"/>
    </source>
</evidence>
<feature type="transmembrane region" description="Helical" evidence="1">
    <location>
        <begin position="163"/>
        <end position="184"/>
    </location>
</feature>
<feature type="transmembrane region" description="Helical" evidence="1">
    <location>
        <begin position="190"/>
        <end position="212"/>
    </location>
</feature>
<proteinExistence type="predicted"/>
<evidence type="ECO:0000256" key="1">
    <source>
        <dbReference type="SAM" id="Phobius"/>
    </source>
</evidence>
<dbReference type="RefSeq" id="WP_067553473.1">
    <property type="nucleotide sequence ID" value="NZ_LPXN01000068.1"/>
</dbReference>
<organism evidence="2 3">
    <name type="scientific">Oceanibaculum pacificum</name>
    <dbReference type="NCBI Taxonomy" id="580166"/>
    <lineage>
        <taxon>Bacteria</taxon>
        <taxon>Pseudomonadati</taxon>
        <taxon>Pseudomonadota</taxon>
        <taxon>Alphaproteobacteria</taxon>
        <taxon>Rhodospirillales</taxon>
        <taxon>Oceanibaculaceae</taxon>
        <taxon>Oceanibaculum</taxon>
    </lineage>
</organism>
<protein>
    <recommendedName>
        <fullName evidence="4">ZIP family zinc transporter</fullName>
    </recommendedName>
</protein>
<sequence>MQVTEFLLVLGIAVLPGVGSLIGTSIAEFSFAPQWIVGVAMHAAAGVAIALISVELMPRILQDTPPWQVATCFLGGGLLSILLARAARIGRWLAGGGSTSAWMVYIASAADLMTDGLMTGIGVAVSTDFGLLLAFSQVVANVPAGFASIAVFRAEGVRRRARIMIAVSFLAPLLGSAAVGYLLLRDAEPALQNAALAFVVGVLLLATVEDTLPEGDKPQPPRRFSTAAFAVGFAGMVLFSGYFG</sequence>
<dbReference type="Proteomes" id="UP000076400">
    <property type="component" value="Unassembled WGS sequence"/>
</dbReference>
<keyword evidence="1" id="KW-0812">Transmembrane</keyword>
<evidence type="ECO:0000313" key="3">
    <source>
        <dbReference type="Proteomes" id="UP000076400"/>
    </source>
</evidence>
<comment type="caution">
    <text evidence="2">The sequence shown here is derived from an EMBL/GenBank/DDBJ whole genome shotgun (WGS) entry which is preliminary data.</text>
</comment>
<feature type="transmembrane region" description="Helical" evidence="1">
    <location>
        <begin position="35"/>
        <end position="54"/>
    </location>
</feature>
<feature type="transmembrane region" description="Helical" evidence="1">
    <location>
        <begin position="6"/>
        <end position="23"/>
    </location>
</feature>
<keyword evidence="3" id="KW-1185">Reference proteome</keyword>
<keyword evidence="1" id="KW-0472">Membrane</keyword>
<reference evidence="2 3" key="1">
    <citation type="submission" date="2015-12" db="EMBL/GenBank/DDBJ databases">
        <title>Genome sequence of Oceanibaculum pacificum MCCC 1A02656.</title>
        <authorList>
            <person name="Lu L."/>
            <person name="Lai Q."/>
            <person name="Shao Z."/>
            <person name="Qian P."/>
        </authorList>
    </citation>
    <scope>NUCLEOTIDE SEQUENCE [LARGE SCALE GENOMIC DNA]</scope>
    <source>
        <strain evidence="2 3">MCCC 1A02656</strain>
    </source>
</reference>
<dbReference type="OrthoDB" id="1418968at2"/>
<dbReference type="EMBL" id="LPXN01000068">
    <property type="protein sequence ID" value="KZD11977.1"/>
    <property type="molecule type" value="Genomic_DNA"/>
</dbReference>